<dbReference type="GO" id="GO:0005886">
    <property type="term" value="C:plasma membrane"/>
    <property type="evidence" value="ECO:0007669"/>
    <property type="project" value="TreeGrafter"/>
</dbReference>
<reference evidence="8" key="2">
    <citation type="submission" date="2019-10" db="EMBL/GenBank/DDBJ databases">
        <title>A de novo genome assembly of a pear dwarfing rootstock.</title>
        <authorList>
            <person name="Wang F."/>
            <person name="Wang J."/>
            <person name="Li S."/>
            <person name="Zhang Y."/>
            <person name="Fang M."/>
            <person name="Ma L."/>
            <person name="Zhao Y."/>
            <person name="Jiang S."/>
        </authorList>
    </citation>
    <scope>NUCLEOTIDE SEQUENCE [LARGE SCALE GENOMIC DNA]</scope>
</reference>
<accession>A0A5N5F0F4</accession>
<evidence type="ECO:0000256" key="4">
    <source>
        <dbReference type="ARBA" id="ARBA00022989"/>
    </source>
</evidence>
<dbReference type="AlphaFoldDB" id="A0A5N5F0F4"/>
<dbReference type="GO" id="GO:0005375">
    <property type="term" value="F:copper ion transmembrane transporter activity"/>
    <property type="evidence" value="ECO:0007669"/>
    <property type="project" value="UniProtKB-UniRule"/>
</dbReference>
<keyword evidence="2 6" id="KW-0812">Transmembrane</keyword>
<dbReference type="PANTHER" id="PTHR12483:SF85">
    <property type="entry name" value="COPPER TRANSPORT PROTEIN"/>
    <property type="match status" value="1"/>
</dbReference>
<dbReference type="InterPro" id="IPR007274">
    <property type="entry name" value="Cop_transporter"/>
</dbReference>
<keyword evidence="6" id="KW-0186">Copper</keyword>
<keyword evidence="5 6" id="KW-0472">Membrane</keyword>
<evidence type="ECO:0000256" key="1">
    <source>
        <dbReference type="ARBA" id="ARBA00006921"/>
    </source>
</evidence>
<feature type="transmembrane region" description="Helical" evidence="6">
    <location>
        <begin position="47"/>
        <end position="68"/>
    </location>
</feature>
<feature type="transmembrane region" description="Helical" evidence="6">
    <location>
        <begin position="107"/>
        <end position="126"/>
    </location>
</feature>
<dbReference type="EMBL" id="SMOL01000781">
    <property type="protein sequence ID" value="KAB2596496.1"/>
    <property type="molecule type" value="Genomic_DNA"/>
</dbReference>
<evidence type="ECO:0000256" key="2">
    <source>
        <dbReference type="ARBA" id="ARBA00022692"/>
    </source>
</evidence>
<reference evidence="7 8" key="1">
    <citation type="submission" date="2019-09" db="EMBL/GenBank/DDBJ databases">
        <authorList>
            <person name="Ou C."/>
        </authorList>
    </citation>
    <scope>NUCLEOTIDE SEQUENCE [LARGE SCALE GENOMIC DNA]</scope>
    <source>
        <strain evidence="7">S2</strain>
        <tissue evidence="7">Leaf</tissue>
    </source>
</reference>
<evidence type="ECO:0000313" key="8">
    <source>
        <dbReference type="Proteomes" id="UP000327157"/>
    </source>
</evidence>
<organism evidence="7 8">
    <name type="scientific">Pyrus ussuriensis x Pyrus communis</name>
    <dbReference type="NCBI Taxonomy" id="2448454"/>
    <lineage>
        <taxon>Eukaryota</taxon>
        <taxon>Viridiplantae</taxon>
        <taxon>Streptophyta</taxon>
        <taxon>Embryophyta</taxon>
        <taxon>Tracheophyta</taxon>
        <taxon>Spermatophyta</taxon>
        <taxon>Magnoliopsida</taxon>
        <taxon>eudicotyledons</taxon>
        <taxon>Gunneridae</taxon>
        <taxon>Pentapetalae</taxon>
        <taxon>rosids</taxon>
        <taxon>fabids</taxon>
        <taxon>Rosales</taxon>
        <taxon>Rosaceae</taxon>
        <taxon>Amygdaloideae</taxon>
        <taxon>Maleae</taxon>
        <taxon>Pyrus</taxon>
    </lineage>
</organism>
<dbReference type="Proteomes" id="UP000327157">
    <property type="component" value="Chromosome 7"/>
</dbReference>
<keyword evidence="3 6" id="KW-0187">Copper transport</keyword>
<keyword evidence="8" id="KW-1185">Reference proteome</keyword>
<dbReference type="OrthoDB" id="73901at2759"/>
<comment type="similarity">
    <text evidence="1 6">Belongs to the copper transporter (Ctr) (TC 1.A.56) family. SLC31A subfamily.</text>
</comment>
<keyword evidence="4 6" id="KW-1133">Transmembrane helix</keyword>
<keyword evidence="6" id="KW-0813">Transport</keyword>
<evidence type="ECO:0000256" key="3">
    <source>
        <dbReference type="ARBA" id="ARBA00022796"/>
    </source>
</evidence>
<protein>
    <recommendedName>
        <fullName evidence="6">Copper transport protein</fullName>
    </recommendedName>
</protein>
<sequence length="143" mass="15694">MDDMPNMSPPPKGDLTNTTYGTMMISSSLTWGKDVIILFPKWPNNNLSMYILALFFIFLLAVAVELLSVLPKHRPAAKPYLSLLGQTGVHTFRTGLAYLVMLSVMSFNIGILIAAVAGHALGFFIVKVRDHGQHPPDSPEPKV</sequence>
<comment type="caution">
    <text evidence="7">The sequence shown here is derived from an EMBL/GenBank/DDBJ whole genome shotgun (WGS) entry which is preliminary data.</text>
</comment>
<keyword evidence="6" id="KW-0406">Ion transport</keyword>
<dbReference type="Pfam" id="PF04145">
    <property type="entry name" value="Ctr"/>
    <property type="match status" value="1"/>
</dbReference>
<gene>
    <name evidence="7" type="ORF">D8674_031946</name>
</gene>
<proteinExistence type="inferred from homology"/>
<evidence type="ECO:0000256" key="6">
    <source>
        <dbReference type="RuleBase" id="RU367022"/>
    </source>
</evidence>
<evidence type="ECO:0000256" key="5">
    <source>
        <dbReference type="ARBA" id="ARBA00023136"/>
    </source>
</evidence>
<comment type="subcellular location">
    <subcellularLocation>
        <location evidence="6">Membrane</location>
        <topology evidence="6">Multi-pass membrane protein</topology>
    </subcellularLocation>
</comment>
<reference evidence="7 8" key="3">
    <citation type="submission" date="2019-11" db="EMBL/GenBank/DDBJ databases">
        <title>A de novo genome assembly of a pear dwarfing rootstock.</title>
        <authorList>
            <person name="Wang F."/>
            <person name="Wang J."/>
            <person name="Li S."/>
            <person name="Zhang Y."/>
            <person name="Fang M."/>
            <person name="Ma L."/>
            <person name="Zhao Y."/>
            <person name="Jiang S."/>
        </authorList>
    </citation>
    <scope>NUCLEOTIDE SEQUENCE [LARGE SCALE GENOMIC DNA]</scope>
    <source>
        <strain evidence="7">S2</strain>
        <tissue evidence="7">Leaf</tissue>
    </source>
</reference>
<evidence type="ECO:0000313" key="7">
    <source>
        <dbReference type="EMBL" id="KAB2596496.1"/>
    </source>
</evidence>
<dbReference type="PANTHER" id="PTHR12483">
    <property type="entry name" value="SOLUTE CARRIER FAMILY 31 COPPER TRANSPORTERS"/>
    <property type="match status" value="1"/>
</dbReference>
<name>A0A5N5F0F4_9ROSA</name>